<evidence type="ECO:0000313" key="3">
    <source>
        <dbReference type="EMBL" id="KZM26132.1"/>
    </source>
</evidence>
<name>A0A163J412_DIDRA</name>
<feature type="transmembrane region" description="Helical" evidence="2">
    <location>
        <begin position="41"/>
        <end position="61"/>
    </location>
</feature>
<evidence type="ECO:0000256" key="1">
    <source>
        <dbReference type="SAM" id="MobiDB-lite"/>
    </source>
</evidence>
<feature type="transmembrane region" description="Helical" evidence="2">
    <location>
        <begin position="513"/>
        <end position="532"/>
    </location>
</feature>
<feature type="transmembrane region" description="Helical" evidence="2">
    <location>
        <begin position="474"/>
        <end position="493"/>
    </location>
</feature>
<dbReference type="STRING" id="5454.A0A163J412"/>
<accession>A0A163J412</accession>
<feature type="transmembrane region" description="Helical" evidence="2">
    <location>
        <begin position="68"/>
        <end position="87"/>
    </location>
</feature>
<proteinExistence type="predicted"/>
<gene>
    <name evidence="3" type="ORF">ST47_g2727</name>
</gene>
<feature type="compositionally biased region" description="Polar residues" evidence="1">
    <location>
        <begin position="295"/>
        <end position="320"/>
    </location>
</feature>
<dbReference type="OrthoDB" id="3945378at2759"/>
<evidence type="ECO:0000313" key="4">
    <source>
        <dbReference type="Proteomes" id="UP000076837"/>
    </source>
</evidence>
<evidence type="ECO:0000256" key="2">
    <source>
        <dbReference type="SAM" id="Phobius"/>
    </source>
</evidence>
<dbReference type="AlphaFoldDB" id="A0A163J412"/>
<keyword evidence="2" id="KW-0812">Transmembrane</keyword>
<keyword evidence="2" id="KW-0472">Membrane</keyword>
<feature type="transmembrane region" description="Helical" evidence="2">
    <location>
        <begin position="182"/>
        <end position="203"/>
    </location>
</feature>
<dbReference type="EMBL" id="JYNV01000114">
    <property type="protein sequence ID" value="KZM26132.1"/>
    <property type="molecule type" value="Genomic_DNA"/>
</dbReference>
<sequence>MYLLPPSQSPPHALAHIATISPRSADETQCGFTGNNDIYGIGIRIGIYAQILAVWFANYFLFSEAQVLRDSVSIFSVALLIVALIYATSPQDVYAVEGFVILQILAWSCIMGVRAKSSYSKGIFSRGSLLRRGVCEIVNLANVVLHVWFWWVGIGRMKETPCGTYVMMYVVRTGMFGWARKVMMAMSLFVLCCTVYWASVEFLRPWTMWKISNSREKFVEAVKRYEQSAFQEAVDAVVMEEKEDREVEQICLCTDVDTGNACSRSSCLHCSPTKSHFGFDREATLVIRREGSSGGNSTNDYASSPRNSADESGSAKSTRSYAENHFNRNLTEPSILQEVYESELYIKHCISASPYHKSEDGKPPPLLVVLRSIFSPSKHRISGGINNPPSWFRCHLHTWALFLTLRFPPQAFIIYSHLRQSRLLDPLNRPFQLYAAVTYKCASHADLPHWASVSIASSLMLAAPETPKKVWLGWYYTVLDLAIHVIVIVQLELTLRWNRVNGLSGLWTGVGQLVPFIIGVGGLVLVSGRWVIRVWVKWKKGVGRISGWGKDGLLEGEEGGKEQCGETFGLARDVREGYGKWRELRKSRVI</sequence>
<reference evidence="3 4" key="1">
    <citation type="journal article" date="2016" name="Sci. Rep.">
        <title>Draft genome sequencing and secretome analysis of fungal phytopathogen Ascochyta rabiei provides insight into the necrotrophic effector repertoire.</title>
        <authorList>
            <person name="Verma S."/>
            <person name="Gazara R.K."/>
            <person name="Nizam S."/>
            <person name="Parween S."/>
            <person name="Chattopadhyay D."/>
            <person name="Verma P.K."/>
        </authorList>
    </citation>
    <scope>NUCLEOTIDE SEQUENCE [LARGE SCALE GENOMIC DNA]</scope>
    <source>
        <strain evidence="3 4">ArDII</strain>
    </source>
</reference>
<feature type="region of interest" description="Disordered" evidence="1">
    <location>
        <begin position="288"/>
        <end position="320"/>
    </location>
</feature>
<comment type="caution">
    <text evidence="3">The sequence shown here is derived from an EMBL/GenBank/DDBJ whole genome shotgun (WGS) entry which is preliminary data.</text>
</comment>
<feature type="transmembrane region" description="Helical" evidence="2">
    <location>
        <begin position="93"/>
        <end position="113"/>
    </location>
</feature>
<protein>
    <submittedName>
        <fullName evidence="3">Uncharacterized protein</fullName>
    </submittedName>
</protein>
<keyword evidence="4" id="KW-1185">Reference proteome</keyword>
<feature type="transmembrane region" description="Helical" evidence="2">
    <location>
        <begin position="134"/>
        <end position="151"/>
    </location>
</feature>
<dbReference type="Proteomes" id="UP000076837">
    <property type="component" value="Unassembled WGS sequence"/>
</dbReference>
<organism evidence="3 4">
    <name type="scientific">Didymella rabiei</name>
    <name type="common">Chickpea ascochyta blight fungus</name>
    <name type="synonym">Mycosphaerella rabiei</name>
    <dbReference type="NCBI Taxonomy" id="5454"/>
    <lineage>
        <taxon>Eukaryota</taxon>
        <taxon>Fungi</taxon>
        <taxon>Dikarya</taxon>
        <taxon>Ascomycota</taxon>
        <taxon>Pezizomycotina</taxon>
        <taxon>Dothideomycetes</taxon>
        <taxon>Pleosporomycetidae</taxon>
        <taxon>Pleosporales</taxon>
        <taxon>Pleosporineae</taxon>
        <taxon>Didymellaceae</taxon>
        <taxon>Ascochyta</taxon>
    </lineage>
</organism>
<keyword evidence="2" id="KW-1133">Transmembrane helix</keyword>